<protein>
    <submittedName>
        <fullName evidence="2">VOC family protein</fullName>
    </submittedName>
</protein>
<comment type="caution">
    <text evidence="2">The sequence shown here is derived from an EMBL/GenBank/DDBJ whole genome shotgun (WGS) entry which is preliminary data.</text>
</comment>
<accession>A0A934KBF1</accession>
<dbReference type="CDD" id="cd06588">
    <property type="entry name" value="PhnB_like"/>
    <property type="match status" value="1"/>
</dbReference>
<reference evidence="2 3" key="1">
    <citation type="submission" date="2020-10" db="EMBL/GenBank/DDBJ databases">
        <title>Ca. Dormibacterota MAGs.</title>
        <authorList>
            <person name="Montgomery K."/>
        </authorList>
    </citation>
    <scope>NUCLEOTIDE SEQUENCE [LARGE SCALE GENOMIC DNA]</scope>
    <source>
        <strain evidence="2">SC8811_S16_3</strain>
    </source>
</reference>
<dbReference type="InterPro" id="IPR029068">
    <property type="entry name" value="Glyas_Bleomycin-R_OHBP_Dase"/>
</dbReference>
<dbReference type="PANTHER" id="PTHR33990">
    <property type="entry name" value="PROTEIN YJDN-RELATED"/>
    <property type="match status" value="1"/>
</dbReference>
<evidence type="ECO:0000313" key="2">
    <source>
        <dbReference type="EMBL" id="MBJ7602339.1"/>
    </source>
</evidence>
<feature type="domain" description="Glyoxalase/fosfomycin resistance/dioxygenase" evidence="1">
    <location>
        <begin position="5"/>
        <end position="129"/>
    </location>
</feature>
<dbReference type="PANTHER" id="PTHR33990:SF1">
    <property type="entry name" value="PROTEIN YJDN"/>
    <property type="match status" value="1"/>
</dbReference>
<dbReference type="RefSeq" id="WP_350340698.1">
    <property type="nucleotide sequence ID" value="NZ_JAEKNQ010000019.1"/>
</dbReference>
<evidence type="ECO:0000259" key="1">
    <source>
        <dbReference type="Pfam" id="PF00903"/>
    </source>
</evidence>
<gene>
    <name evidence="2" type="ORF">JF888_03975</name>
</gene>
<name>A0A934KBF1_9BACT</name>
<dbReference type="AlphaFoldDB" id="A0A934KBF1"/>
<dbReference type="Pfam" id="PF00903">
    <property type="entry name" value="Glyoxalase"/>
    <property type="match status" value="1"/>
</dbReference>
<proteinExistence type="predicted"/>
<sequence>MQTRLNPYLSFKGTAREAMEFYKSVFGGKLTISTFKEFNASQDPREDNKVMHSMFESDNGMTFMAADTPDRMEYKPGTNFSMSLSGDNEAELRGYFDKLAAGGTISEPLEKAPWGDMFGMFTDKFGVPWLVNVSGQTTSPTS</sequence>
<dbReference type="SUPFAM" id="SSF54593">
    <property type="entry name" value="Glyoxalase/Bleomycin resistance protein/Dihydroxybiphenyl dioxygenase"/>
    <property type="match status" value="1"/>
</dbReference>
<dbReference type="InterPro" id="IPR028973">
    <property type="entry name" value="PhnB-like"/>
</dbReference>
<dbReference type="EMBL" id="JAEKNQ010000019">
    <property type="protein sequence ID" value="MBJ7602339.1"/>
    <property type="molecule type" value="Genomic_DNA"/>
</dbReference>
<dbReference type="Gene3D" id="3.10.180.10">
    <property type="entry name" value="2,3-Dihydroxybiphenyl 1,2-Dioxygenase, domain 1"/>
    <property type="match status" value="1"/>
</dbReference>
<dbReference type="InterPro" id="IPR004360">
    <property type="entry name" value="Glyas_Fos-R_dOase_dom"/>
</dbReference>
<organism evidence="2 3">
    <name type="scientific">Candidatus Dormiibacter inghamiae</name>
    <dbReference type="NCBI Taxonomy" id="3127013"/>
    <lineage>
        <taxon>Bacteria</taxon>
        <taxon>Bacillati</taxon>
        <taxon>Candidatus Dormiibacterota</taxon>
        <taxon>Candidatus Dormibacteria</taxon>
        <taxon>Candidatus Dormibacterales</taxon>
        <taxon>Candidatus Dormibacteraceae</taxon>
        <taxon>Candidatus Dormiibacter</taxon>
    </lineage>
</organism>
<dbReference type="Proteomes" id="UP000620075">
    <property type="component" value="Unassembled WGS sequence"/>
</dbReference>
<evidence type="ECO:0000313" key="3">
    <source>
        <dbReference type="Proteomes" id="UP000620075"/>
    </source>
</evidence>